<keyword evidence="6" id="KW-1015">Disulfide bond</keyword>
<keyword evidence="5" id="KW-0090">Biological rhythms</keyword>
<organism evidence="15 16">
    <name type="scientific">Amphibalanus amphitrite</name>
    <name type="common">Striped barnacle</name>
    <name type="synonym">Balanus amphitrite</name>
    <dbReference type="NCBI Taxonomy" id="1232801"/>
    <lineage>
        <taxon>Eukaryota</taxon>
        <taxon>Metazoa</taxon>
        <taxon>Ecdysozoa</taxon>
        <taxon>Arthropoda</taxon>
        <taxon>Crustacea</taxon>
        <taxon>Multicrustacea</taxon>
        <taxon>Cirripedia</taxon>
        <taxon>Thoracica</taxon>
        <taxon>Thoracicalcarea</taxon>
        <taxon>Balanomorpha</taxon>
        <taxon>Balanoidea</taxon>
        <taxon>Balanidae</taxon>
        <taxon>Amphibalaninae</taxon>
        <taxon>Amphibalanus</taxon>
    </lineage>
</organism>
<proteinExistence type="inferred from homology"/>
<evidence type="ECO:0000256" key="11">
    <source>
        <dbReference type="ARBA" id="ARBA00044561"/>
    </source>
</evidence>
<keyword evidence="16" id="KW-1185">Reference proteome</keyword>
<evidence type="ECO:0000256" key="12">
    <source>
        <dbReference type="ARBA" id="ARBA00045788"/>
    </source>
</evidence>
<evidence type="ECO:0000256" key="14">
    <source>
        <dbReference type="SAM" id="SignalP"/>
    </source>
</evidence>
<evidence type="ECO:0000256" key="5">
    <source>
        <dbReference type="ARBA" id="ARBA00023108"/>
    </source>
</evidence>
<dbReference type="Pfam" id="PF17064">
    <property type="entry name" value="QVR"/>
    <property type="match status" value="1"/>
</dbReference>
<accession>A0A6A4WG53</accession>
<dbReference type="GO" id="GO:0005886">
    <property type="term" value="C:plasma membrane"/>
    <property type="evidence" value="ECO:0007669"/>
    <property type="project" value="UniProtKB-SubCell"/>
</dbReference>
<evidence type="ECO:0000256" key="7">
    <source>
        <dbReference type="ARBA" id="ARBA00023180"/>
    </source>
</evidence>
<evidence type="ECO:0000256" key="10">
    <source>
        <dbReference type="ARBA" id="ARBA00044524"/>
    </source>
</evidence>
<evidence type="ECO:0000256" key="9">
    <source>
        <dbReference type="ARBA" id="ARBA00044499"/>
    </source>
</evidence>
<dbReference type="InterPro" id="IPR050975">
    <property type="entry name" value="Sleep_regulator"/>
</dbReference>
<evidence type="ECO:0000256" key="6">
    <source>
        <dbReference type="ARBA" id="ARBA00023157"/>
    </source>
</evidence>
<comment type="function">
    <text evidence="12">Bifunctional regulator of neuronal activity in the mushroom body, and possibly other regions of the brain, that acts as a signaling molecule required for homeostatic regulation of sleep under normal conditions and after sleep deprivation. Reduces neuronal excitability by enhancing Sh/shaker K(+) channel activity; possibly by stabilizing Sh/shaker to increase protein levels, accelerating its activation kinetics, slowing C-type inactivation and enhancing recovery from inactivation. Specifically affects the A-type K(+) current. Antagonizes nicotinic acetylcholine receptors (nAChRs) to reduce synaptic transmission, possibly by preventing their localization to the cell surface. Required for regulation of neuromuscular excitability and plasticity at neuromuscular junctions.</text>
</comment>
<dbReference type="GO" id="GO:0045121">
    <property type="term" value="C:membrane raft"/>
    <property type="evidence" value="ECO:0007669"/>
    <property type="project" value="UniProtKB-SubCell"/>
</dbReference>
<keyword evidence="3" id="KW-0472">Membrane</keyword>
<dbReference type="PANTHER" id="PTHR33562">
    <property type="entry name" value="ATILLA, ISOFORM B-RELATED-RELATED"/>
    <property type="match status" value="1"/>
</dbReference>
<dbReference type="GO" id="GO:0030431">
    <property type="term" value="P:sleep"/>
    <property type="evidence" value="ECO:0007669"/>
    <property type="project" value="InterPro"/>
</dbReference>
<comment type="subcellular location">
    <subcellularLocation>
        <location evidence="1">Cell membrane</location>
        <topology evidence="1">Lipid-anchor</topology>
        <topology evidence="1">GPI-anchor</topology>
        <orientation evidence="1">Extracellular side</orientation>
    </subcellularLocation>
    <subcellularLocation>
        <location evidence="9">Membrane raft</location>
        <topology evidence="9">Lipid-anchor</topology>
        <topology evidence="9">GPI-anchor</topology>
        <orientation evidence="9">Extracellular side</orientation>
    </subcellularLocation>
</comment>
<dbReference type="GO" id="GO:0048511">
    <property type="term" value="P:rhythmic process"/>
    <property type="evidence" value="ECO:0007669"/>
    <property type="project" value="UniProtKB-KW"/>
</dbReference>
<dbReference type="InterPro" id="IPR045860">
    <property type="entry name" value="Snake_toxin-like_sf"/>
</dbReference>
<evidence type="ECO:0000256" key="2">
    <source>
        <dbReference type="ARBA" id="ARBA00010522"/>
    </source>
</evidence>
<dbReference type="InterPro" id="IPR031424">
    <property type="entry name" value="QVR-like"/>
</dbReference>
<evidence type="ECO:0000256" key="1">
    <source>
        <dbReference type="ARBA" id="ARBA00004471"/>
    </source>
</evidence>
<keyword evidence="4 14" id="KW-0732">Signal</keyword>
<evidence type="ECO:0000313" key="15">
    <source>
        <dbReference type="EMBL" id="KAF0305003.1"/>
    </source>
</evidence>
<evidence type="ECO:0000256" key="13">
    <source>
        <dbReference type="ARBA" id="ARBA00046769"/>
    </source>
</evidence>
<evidence type="ECO:0000313" key="16">
    <source>
        <dbReference type="Proteomes" id="UP000440578"/>
    </source>
</evidence>
<keyword evidence="7" id="KW-0325">Glycoprotein</keyword>
<evidence type="ECO:0000256" key="4">
    <source>
        <dbReference type="ARBA" id="ARBA00022729"/>
    </source>
</evidence>
<evidence type="ECO:0000256" key="3">
    <source>
        <dbReference type="ARBA" id="ARBA00022475"/>
    </source>
</evidence>
<comment type="caution">
    <text evidence="15">The sequence shown here is derived from an EMBL/GenBank/DDBJ whole genome shotgun (WGS) entry which is preliminary data.</text>
</comment>
<dbReference type="Proteomes" id="UP000440578">
    <property type="component" value="Unassembled WGS sequence"/>
</dbReference>
<dbReference type="EMBL" id="VIIS01000789">
    <property type="protein sequence ID" value="KAF0305003.1"/>
    <property type="molecule type" value="Genomic_DNA"/>
</dbReference>
<comment type="subunit">
    <text evidence="13">Interacts (via loop 2 of the three-fingered Ly-6 domain) with Sh/shaker; this interaction may stabilize both components of the complex and may be required for targeting or retention of Sh/shaker to neural cell projections. Interacts (via loop 2 of the three-fingered Ly-6 domain) with nAChRalpha3 and potentially other nicotinic acetylcholine receptors; this interaction is required for antagonism of nicotinic acetylcholine receptors.</text>
</comment>
<dbReference type="AlphaFoldDB" id="A0A6A4WG53"/>
<sequence>MWKCVLVLLVVSVSVNALKCVQCSTKDAPECMDPMNETDIKRNTVACASRQLCRKITFTENGKSHVNRDCAEIAKDDKVGCSWEIRVNSKIGSGWDCFCDEDVCNSAPAAAVSGLLLLLAAALTAAQ</sequence>
<feature type="signal peptide" evidence="14">
    <location>
        <begin position="1"/>
        <end position="17"/>
    </location>
</feature>
<gene>
    <name evidence="15" type="ORF">FJT64_023292</name>
</gene>
<dbReference type="PANTHER" id="PTHR33562:SF31">
    <property type="entry name" value="PROTEIN QUIVER"/>
    <property type="match status" value="1"/>
</dbReference>
<reference evidence="15 16" key="1">
    <citation type="submission" date="2019-07" db="EMBL/GenBank/DDBJ databases">
        <title>Draft genome assembly of a fouling barnacle, Amphibalanus amphitrite (Darwin, 1854): The first reference genome for Thecostraca.</title>
        <authorList>
            <person name="Kim W."/>
        </authorList>
    </citation>
    <scope>NUCLEOTIDE SEQUENCE [LARGE SCALE GENOMIC DNA]</scope>
    <source>
        <strain evidence="15">SNU_AA5</strain>
        <tissue evidence="15">Soma without cirri and trophi</tissue>
    </source>
</reference>
<comment type="similarity">
    <text evidence="2">Belongs to the quiver family.</text>
</comment>
<dbReference type="OrthoDB" id="9991292at2759"/>
<keyword evidence="3" id="KW-1003">Cell membrane</keyword>
<evidence type="ECO:0000256" key="8">
    <source>
        <dbReference type="ARBA" id="ARBA00031037"/>
    </source>
</evidence>
<name>A0A6A4WG53_AMPAM</name>
<protein>
    <recommendedName>
        <fullName evidence="10">UPAR/Ly6 domain-containing protein qvr</fullName>
    </recommendedName>
    <alternativeName>
        <fullName evidence="11">Protein quiver</fullName>
    </alternativeName>
    <alternativeName>
        <fullName evidence="8">Protein sleepless</fullName>
    </alternativeName>
</protein>
<dbReference type="GO" id="GO:0032222">
    <property type="term" value="P:regulation of synaptic transmission, cholinergic"/>
    <property type="evidence" value="ECO:0007669"/>
    <property type="project" value="InterPro"/>
</dbReference>
<feature type="chain" id="PRO_5025627801" description="UPAR/Ly6 domain-containing protein qvr" evidence="14">
    <location>
        <begin position="18"/>
        <end position="127"/>
    </location>
</feature>
<dbReference type="SUPFAM" id="SSF57302">
    <property type="entry name" value="Snake toxin-like"/>
    <property type="match status" value="1"/>
</dbReference>